<name>A0ABQ3CAZ2_9ACTN</name>
<keyword evidence="2" id="KW-0472">Membrane</keyword>
<reference evidence="4" key="1">
    <citation type="journal article" date="2019" name="Int. J. Syst. Evol. Microbiol.">
        <title>The Global Catalogue of Microorganisms (GCM) 10K type strain sequencing project: providing services to taxonomists for standard genome sequencing and annotation.</title>
        <authorList>
            <consortium name="The Broad Institute Genomics Platform"/>
            <consortium name="The Broad Institute Genome Sequencing Center for Infectious Disease"/>
            <person name="Wu L."/>
            <person name="Ma J."/>
        </authorList>
    </citation>
    <scope>NUCLEOTIDE SEQUENCE [LARGE SCALE GENOMIC DNA]</scope>
    <source>
        <strain evidence="4">JCM 4602</strain>
    </source>
</reference>
<comment type="caution">
    <text evidence="3">The sequence shown here is derived from an EMBL/GenBank/DDBJ whole genome shotgun (WGS) entry which is preliminary data.</text>
</comment>
<proteinExistence type="predicted"/>
<dbReference type="Proteomes" id="UP000624183">
    <property type="component" value="Unassembled WGS sequence"/>
</dbReference>
<evidence type="ECO:0000256" key="1">
    <source>
        <dbReference type="SAM" id="MobiDB-lite"/>
    </source>
</evidence>
<evidence type="ECO:0000313" key="4">
    <source>
        <dbReference type="Proteomes" id="UP000624183"/>
    </source>
</evidence>
<keyword evidence="2" id="KW-1133">Transmembrane helix</keyword>
<keyword evidence="4" id="KW-1185">Reference proteome</keyword>
<evidence type="ECO:0000256" key="2">
    <source>
        <dbReference type="SAM" id="Phobius"/>
    </source>
</evidence>
<sequence>MPTPPAEVNDPKNARPALLPIIALPLFTVAAIFTGDGSRQAAAVQTNPGLRHAARTASRGVGDRRPSADPGGGQWSSQWPSWAA</sequence>
<keyword evidence="2" id="KW-0812">Transmembrane</keyword>
<evidence type="ECO:0000313" key="3">
    <source>
        <dbReference type="EMBL" id="GGZ81665.1"/>
    </source>
</evidence>
<dbReference type="EMBL" id="BMUW01000024">
    <property type="protein sequence ID" value="GGZ81665.1"/>
    <property type="molecule type" value="Genomic_DNA"/>
</dbReference>
<organism evidence="3 4">
    <name type="scientific">Streptomyces rubiginosohelvolus</name>
    <dbReference type="NCBI Taxonomy" id="67362"/>
    <lineage>
        <taxon>Bacteria</taxon>
        <taxon>Bacillati</taxon>
        <taxon>Actinomycetota</taxon>
        <taxon>Actinomycetes</taxon>
        <taxon>Kitasatosporales</taxon>
        <taxon>Streptomycetaceae</taxon>
        <taxon>Streptomyces</taxon>
    </lineage>
</organism>
<gene>
    <name evidence="3" type="ORF">GCM10010328_65360</name>
</gene>
<feature type="transmembrane region" description="Helical" evidence="2">
    <location>
        <begin position="17"/>
        <end position="35"/>
    </location>
</feature>
<feature type="region of interest" description="Disordered" evidence="1">
    <location>
        <begin position="43"/>
        <end position="84"/>
    </location>
</feature>
<feature type="compositionally biased region" description="Polar residues" evidence="1">
    <location>
        <begin position="75"/>
        <end position="84"/>
    </location>
</feature>
<accession>A0ABQ3CAZ2</accession>
<protein>
    <submittedName>
        <fullName evidence="3">Uncharacterized protein</fullName>
    </submittedName>
</protein>